<gene>
    <name evidence="1" type="ORF">DFH08DRAFT_327763</name>
</gene>
<proteinExistence type="predicted"/>
<sequence>MPRPITVALTTLPVATLGIGYYRHRRLSADYPTFRVPPALEISARHDWPAFGMSGTNVNGRKTEPWMQTHAGDMFVATVPRQLLKYDNSEDTPLVVFARAFWDSWPLRIERRILHVLARLGFLFQARGGHLGAEGERSFIETARILDGLFVVEAHEAPLGPLVTSWWLSPSEAFPKPGRVGILGGYHSFAVEDTPQIGNEPEPTVRLCFVSHLVLSAPPRTPTPDVASESIPTKDLQGLSLRQTLIMHFHMLYSRILLDLAVRRLQRRVRE</sequence>
<protein>
    <submittedName>
        <fullName evidence="1">Uncharacterized protein</fullName>
    </submittedName>
</protein>
<evidence type="ECO:0000313" key="1">
    <source>
        <dbReference type="EMBL" id="KAJ7362920.1"/>
    </source>
</evidence>
<organism evidence="1 2">
    <name type="scientific">Mycena albidolilacea</name>
    <dbReference type="NCBI Taxonomy" id="1033008"/>
    <lineage>
        <taxon>Eukaryota</taxon>
        <taxon>Fungi</taxon>
        <taxon>Dikarya</taxon>
        <taxon>Basidiomycota</taxon>
        <taxon>Agaricomycotina</taxon>
        <taxon>Agaricomycetes</taxon>
        <taxon>Agaricomycetidae</taxon>
        <taxon>Agaricales</taxon>
        <taxon>Marasmiineae</taxon>
        <taxon>Mycenaceae</taxon>
        <taxon>Mycena</taxon>
    </lineage>
</organism>
<evidence type="ECO:0000313" key="2">
    <source>
        <dbReference type="Proteomes" id="UP001218218"/>
    </source>
</evidence>
<comment type="caution">
    <text evidence="1">The sequence shown here is derived from an EMBL/GenBank/DDBJ whole genome shotgun (WGS) entry which is preliminary data.</text>
</comment>
<dbReference type="AlphaFoldDB" id="A0AAD7AMG2"/>
<name>A0AAD7AMG2_9AGAR</name>
<keyword evidence="2" id="KW-1185">Reference proteome</keyword>
<dbReference type="Proteomes" id="UP001218218">
    <property type="component" value="Unassembled WGS sequence"/>
</dbReference>
<accession>A0AAD7AMG2</accession>
<dbReference type="EMBL" id="JARIHO010000004">
    <property type="protein sequence ID" value="KAJ7362920.1"/>
    <property type="molecule type" value="Genomic_DNA"/>
</dbReference>
<reference evidence="1" key="1">
    <citation type="submission" date="2023-03" db="EMBL/GenBank/DDBJ databases">
        <title>Massive genome expansion in bonnet fungi (Mycena s.s.) driven by repeated elements and novel gene families across ecological guilds.</title>
        <authorList>
            <consortium name="Lawrence Berkeley National Laboratory"/>
            <person name="Harder C.B."/>
            <person name="Miyauchi S."/>
            <person name="Viragh M."/>
            <person name="Kuo A."/>
            <person name="Thoen E."/>
            <person name="Andreopoulos B."/>
            <person name="Lu D."/>
            <person name="Skrede I."/>
            <person name="Drula E."/>
            <person name="Henrissat B."/>
            <person name="Morin E."/>
            <person name="Kohler A."/>
            <person name="Barry K."/>
            <person name="LaButti K."/>
            <person name="Morin E."/>
            <person name="Salamov A."/>
            <person name="Lipzen A."/>
            <person name="Mereny Z."/>
            <person name="Hegedus B."/>
            <person name="Baldrian P."/>
            <person name="Stursova M."/>
            <person name="Weitz H."/>
            <person name="Taylor A."/>
            <person name="Grigoriev I.V."/>
            <person name="Nagy L.G."/>
            <person name="Martin F."/>
            <person name="Kauserud H."/>
        </authorList>
    </citation>
    <scope>NUCLEOTIDE SEQUENCE</scope>
    <source>
        <strain evidence="1">CBHHK002</strain>
    </source>
</reference>